<keyword evidence="2" id="KW-0460">Magnesium</keyword>
<protein>
    <submittedName>
        <fullName evidence="4">Uncharacterized protein</fullName>
    </submittedName>
</protein>
<dbReference type="GO" id="GO:0016102">
    <property type="term" value="P:diterpenoid biosynthetic process"/>
    <property type="evidence" value="ECO:0007669"/>
    <property type="project" value="TreeGrafter"/>
</dbReference>
<keyword evidence="3" id="KW-0456">Lyase</keyword>
<evidence type="ECO:0000256" key="3">
    <source>
        <dbReference type="ARBA" id="ARBA00023239"/>
    </source>
</evidence>
<dbReference type="AlphaFoldDB" id="A0A835LXS3"/>
<name>A0A835LXS3_9MAGN</name>
<sequence length="102" mass="11754">MDIPEIFLLHAKGTKERISEMFKNVELSVSSYDTAWVAMASVLALKRWNMGEDHVNEGLHFIRTNFSSATGDKQQSPIGFDILFPFLDSSTVWHFQSLWKQF</sequence>
<proteinExistence type="predicted"/>
<keyword evidence="5" id="KW-1185">Reference proteome</keyword>
<reference evidence="4 5" key="1">
    <citation type="submission" date="2020-10" db="EMBL/GenBank/DDBJ databases">
        <title>The Coptis chinensis genome and diversification of protoberbering-type alkaloids.</title>
        <authorList>
            <person name="Wang B."/>
            <person name="Shu S."/>
            <person name="Song C."/>
            <person name="Liu Y."/>
        </authorList>
    </citation>
    <scope>NUCLEOTIDE SEQUENCE [LARGE SCALE GENOMIC DNA]</scope>
    <source>
        <strain evidence="4">HL-2020</strain>
        <tissue evidence="4">Leaf</tissue>
    </source>
</reference>
<dbReference type="Proteomes" id="UP000631114">
    <property type="component" value="Unassembled WGS sequence"/>
</dbReference>
<gene>
    <name evidence="4" type="ORF">IFM89_038446</name>
</gene>
<comment type="caution">
    <text evidence="4">The sequence shown here is derived from an EMBL/GenBank/DDBJ whole genome shotgun (WGS) entry which is preliminary data.</text>
</comment>
<dbReference type="InterPro" id="IPR050148">
    <property type="entry name" value="Terpene_synthase-like"/>
</dbReference>
<evidence type="ECO:0000256" key="1">
    <source>
        <dbReference type="ARBA" id="ARBA00001946"/>
    </source>
</evidence>
<dbReference type="PANTHER" id="PTHR31739">
    <property type="entry name" value="ENT-COPALYL DIPHOSPHATE SYNTHASE, CHLOROPLASTIC"/>
    <property type="match status" value="1"/>
</dbReference>
<comment type="cofactor">
    <cofactor evidence="1">
        <name>Mg(2+)</name>
        <dbReference type="ChEBI" id="CHEBI:18420"/>
    </cofactor>
</comment>
<organism evidence="4 5">
    <name type="scientific">Coptis chinensis</name>
    <dbReference type="NCBI Taxonomy" id="261450"/>
    <lineage>
        <taxon>Eukaryota</taxon>
        <taxon>Viridiplantae</taxon>
        <taxon>Streptophyta</taxon>
        <taxon>Embryophyta</taxon>
        <taxon>Tracheophyta</taxon>
        <taxon>Spermatophyta</taxon>
        <taxon>Magnoliopsida</taxon>
        <taxon>Ranunculales</taxon>
        <taxon>Ranunculaceae</taxon>
        <taxon>Coptidoideae</taxon>
        <taxon>Coptis</taxon>
    </lineage>
</organism>
<dbReference type="GO" id="GO:0010333">
    <property type="term" value="F:terpene synthase activity"/>
    <property type="evidence" value="ECO:0007669"/>
    <property type="project" value="InterPro"/>
</dbReference>
<dbReference type="EMBL" id="JADFTS010000004">
    <property type="protein sequence ID" value="KAF9612188.1"/>
    <property type="molecule type" value="Genomic_DNA"/>
</dbReference>
<evidence type="ECO:0000313" key="4">
    <source>
        <dbReference type="EMBL" id="KAF9612188.1"/>
    </source>
</evidence>
<dbReference type="Gene3D" id="1.50.10.160">
    <property type="match status" value="1"/>
</dbReference>
<dbReference type="GO" id="GO:0000287">
    <property type="term" value="F:magnesium ion binding"/>
    <property type="evidence" value="ECO:0007669"/>
    <property type="project" value="TreeGrafter"/>
</dbReference>
<evidence type="ECO:0000256" key="2">
    <source>
        <dbReference type="ARBA" id="ARBA00022842"/>
    </source>
</evidence>
<evidence type="ECO:0000313" key="5">
    <source>
        <dbReference type="Proteomes" id="UP000631114"/>
    </source>
</evidence>
<accession>A0A835LXS3</accession>
<dbReference type="PANTHER" id="PTHR31739:SF3">
    <property type="entry name" value="ENT-KAUR-16-ENE SYNTHASE, CHLOROPLASTIC"/>
    <property type="match status" value="1"/>
</dbReference>
<dbReference type="OrthoDB" id="2343925at2759"/>